<reference evidence="1 2" key="1">
    <citation type="submission" date="2019-02" db="EMBL/GenBank/DDBJ databases">
        <title>Genome sequencing of Clostridium botulinum clinical isolates.</title>
        <authorList>
            <person name="Brunt J."/>
            <person name="Van Vliet A.H.M."/>
            <person name="Stringer S.C."/>
            <person name="Grant K.A."/>
            <person name="Carter A.C."/>
            <person name="Peck M.W."/>
        </authorList>
    </citation>
    <scope>NUCLEOTIDE SEQUENCE [LARGE SCALE GENOMIC DNA]</scope>
    <source>
        <strain evidence="1 2">R1125/03</strain>
    </source>
</reference>
<dbReference type="EMBL" id="SGJP01000028">
    <property type="protein sequence ID" value="NFA61268.1"/>
    <property type="molecule type" value="Genomic_DNA"/>
</dbReference>
<protein>
    <submittedName>
        <fullName evidence="1">Uncharacterized protein</fullName>
    </submittedName>
</protein>
<dbReference type="Proteomes" id="UP000473089">
    <property type="component" value="Unassembled WGS sequence"/>
</dbReference>
<sequence>MITKGLKDKGLICKGKGFNCPNCKDKNECIDYVECEARDGQQACYQCYGECKEIYQVKVIYEKGKMTFEKVCSEECASEVIQELYYLHKQRGDDVKNQVIQKLKSRS</sequence>
<gene>
    <name evidence="1" type="ORF">EXM42_12960</name>
</gene>
<dbReference type="AlphaFoldDB" id="A0A6M0T0G1"/>
<evidence type="ECO:0000313" key="2">
    <source>
        <dbReference type="Proteomes" id="UP000473089"/>
    </source>
</evidence>
<name>A0A6M0T0G1_CLOBO</name>
<proteinExistence type="predicted"/>
<accession>A0A6M0T0G1</accession>
<evidence type="ECO:0000313" key="1">
    <source>
        <dbReference type="EMBL" id="NFA61268.1"/>
    </source>
</evidence>
<comment type="caution">
    <text evidence="1">The sequence shown here is derived from an EMBL/GenBank/DDBJ whole genome shotgun (WGS) entry which is preliminary data.</text>
</comment>
<organism evidence="1 2">
    <name type="scientific">Clostridium botulinum</name>
    <dbReference type="NCBI Taxonomy" id="1491"/>
    <lineage>
        <taxon>Bacteria</taxon>
        <taxon>Bacillati</taxon>
        <taxon>Bacillota</taxon>
        <taxon>Clostridia</taxon>
        <taxon>Eubacteriales</taxon>
        <taxon>Clostridiaceae</taxon>
        <taxon>Clostridium</taxon>
    </lineage>
</organism>